<dbReference type="PANTHER" id="PTHR12737">
    <property type="entry name" value="DIMETHYLARGININE DIMETHYLAMINOHYDROLASE"/>
    <property type="match status" value="1"/>
</dbReference>
<dbReference type="OrthoDB" id="3196313at2"/>
<dbReference type="GO" id="GO:0016403">
    <property type="term" value="F:dimethylargininase activity"/>
    <property type="evidence" value="ECO:0007669"/>
    <property type="project" value="TreeGrafter"/>
</dbReference>
<evidence type="ECO:0000256" key="1">
    <source>
        <dbReference type="ARBA" id="ARBA00008532"/>
    </source>
</evidence>
<feature type="transmembrane region" description="Helical" evidence="4">
    <location>
        <begin position="53"/>
        <end position="71"/>
    </location>
</feature>
<dbReference type="EMBL" id="VFOM01000001">
    <property type="protein sequence ID" value="TQL46984.1"/>
    <property type="molecule type" value="Genomic_DNA"/>
</dbReference>
<dbReference type="NCBIfam" id="NF045660">
    <property type="entry name" value="DiMthArgaseDdahStm"/>
    <property type="match status" value="1"/>
</dbReference>
<keyword evidence="4" id="KW-1133">Transmembrane helix</keyword>
<keyword evidence="4" id="KW-0472">Membrane</keyword>
<evidence type="ECO:0000256" key="3">
    <source>
        <dbReference type="PIRSR" id="PIRSR633199-1"/>
    </source>
</evidence>
<feature type="transmembrane region" description="Helical" evidence="4">
    <location>
        <begin position="78"/>
        <end position="100"/>
    </location>
</feature>
<accession>A0A542YG71</accession>
<organism evidence="5 6">
    <name type="scientific">Homoserinimonas aerilata</name>
    <dbReference type="NCBI Taxonomy" id="1162970"/>
    <lineage>
        <taxon>Bacteria</taxon>
        <taxon>Bacillati</taxon>
        <taxon>Actinomycetota</taxon>
        <taxon>Actinomycetes</taxon>
        <taxon>Micrococcales</taxon>
        <taxon>Microbacteriaceae</taxon>
        <taxon>Homoserinimonas</taxon>
    </lineage>
</organism>
<dbReference type="Proteomes" id="UP000317998">
    <property type="component" value="Unassembled WGS sequence"/>
</dbReference>
<evidence type="ECO:0000313" key="5">
    <source>
        <dbReference type="EMBL" id="TQL46984.1"/>
    </source>
</evidence>
<proteinExistence type="inferred from homology"/>
<protein>
    <submittedName>
        <fullName evidence="5">Dimethylargininase</fullName>
    </submittedName>
</protein>
<feature type="active site" description="Nucleophile" evidence="3">
    <location>
        <position position="399"/>
    </location>
</feature>
<dbReference type="SUPFAM" id="SSF55909">
    <property type="entry name" value="Pentein"/>
    <property type="match status" value="1"/>
</dbReference>
<keyword evidence="2" id="KW-0378">Hydrolase</keyword>
<feature type="transmembrane region" description="Helical" evidence="4">
    <location>
        <begin position="120"/>
        <end position="142"/>
    </location>
</feature>
<evidence type="ECO:0000313" key="6">
    <source>
        <dbReference type="Proteomes" id="UP000317998"/>
    </source>
</evidence>
<keyword evidence="4" id="KW-0812">Transmembrane</keyword>
<reference evidence="5 6" key="1">
    <citation type="submission" date="2019-06" db="EMBL/GenBank/DDBJ databases">
        <title>Sequencing the genomes of 1000 actinobacteria strains.</title>
        <authorList>
            <person name="Klenk H.-P."/>
        </authorList>
    </citation>
    <scope>NUCLEOTIDE SEQUENCE [LARGE SCALE GENOMIC DNA]</scope>
    <source>
        <strain evidence="5 6">DSM 26477</strain>
    </source>
</reference>
<comment type="similarity">
    <text evidence="1">Belongs to the DDAH family.</text>
</comment>
<dbReference type="InterPro" id="IPR033199">
    <property type="entry name" value="DDAH-like"/>
</dbReference>
<dbReference type="AlphaFoldDB" id="A0A542YG71"/>
<dbReference type="PANTHER" id="PTHR12737:SF9">
    <property type="entry name" value="DIMETHYLARGININASE"/>
    <property type="match status" value="1"/>
</dbReference>
<sequence length="405" mass="42139">MAYPTLTLSPARRVGGALAAGAVVAVIAHAVTVFVFFVSSGADPANFATLSEFFQMGSLLGFVLLALAAALEAFRWWYVALPAGALAAVLAAYFGTMLSLVGQGNTLDQAAFAYLANSLVGPNLVFTVAAAVASATAGVAIWRRIAGSSAASERRIALVRLPASNLAEGEITHIERLPVNAELADQQWEQYVAALDAHGWEVVEVPVAEGHADSVFIEDTVVIFGTTAVIGSPGAASRIGETDAVESAVRGLRLKVSRIQQPGTLDGGDVLKVGRTVYVGSSGRTNAEGIRQLRGIVSPLGYTVVAVPMTKALHLKTAVTALPDGTVIGFEPFIDDTGLFERFLAVPEAEGAAVVVLDEGTVLMSAAAPKTAELLTRLGYDVVTVSIGEFEKLEGCVTCLSVRVR</sequence>
<dbReference type="Gene3D" id="3.75.10.10">
    <property type="entry name" value="L-arginine/glycine Amidinotransferase, Chain A"/>
    <property type="match status" value="1"/>
</dbReference>
<evidence type="ECO:0000256" key="2">
    <source>
        <dbReference type="ARBA" id="ARBA00022801"/>
    </source>
</evidence>
<dbReference type="GO" id="GO:0006525">
    <property type="term" value="P:arginine metabolic process"/>
    <property type="evidence" value="ECO:0007669"/>
    <property type="project" value="TreeGrafter"/>
</dbReference>
<dbReference type="GO" id="GO:0045429">
    <property type="term" value="P:positive regulation of nitric oxide biosynthetic process"/>
    <property type="evidence" value="ECO:0007669"/>
    <property type="project" value="TreeGrafter"/>
</dbReference>
<name>A0A542YG71_9MICO</name>
<dbReference type="RefSeq" id="WP_141879286.1">
    <property type="nucleotide sequence ID" value="NZ_VFOM01000001.1"/>
</dbReference>
<gene>
    <name evidence="5" type="ORF">FB562_0025</name>
</gene>
<feature type="transmembrane region" description="Helical" evidence="4">
    <location>
        <begin position="16"/>
        <end position="38"/>
    </location>
</feature>
<feature type="active site" description="Proton donor" evidence="3">
    <location>
        <position position="314"/>
    </location>
</feature>
<dbReference type="GO" id="GO:0000052">
    <property type="term" value="P:citrulline metabolic process"/>
    <property type="evidence" value="ECO:0007669"/>
    <property type="project" value="TreeGrafter"/>
</dbReference>
<evidence type="ECO:0000256" key="4">
    <source>
        <dbReference type="SAM" id="Phobius"/>
    </source>
</evidence>
<comment type="caution">
    <text evidence="5">The sequence shown here is derived from an EMBL/GenBank/DDBJ whole genome shotgun (WGS) entry which is preliminary data.</text>
</comment>
<dbReference type="GO" id="GO:0016597">
    <property type="term" value="F:amino acid binding"/>
    <property type="evidence" value="ECO:0007669"/>
    <property type="project" value="TreeGrafter"/>
</dbReference>
<keyword evidence="6" id="KW-1185">Reference proteome</keyword>